<name>A0A6C0GF92_9BACT</name>
<dbReference type="Proteomes" id="UP000480178">
    <property type="component" value="Chromosome"/>
</dbReference>
<keyword evidence="2" id="KW-1185">Reference proteome</keyword>
<dbReference type="KEGG" id="rhoz:GXP67_08420"/>
<dbReference type="EMBL" id="CP048222">
    <property type="protein sequence ID" value="QHT66681.1"/>
    <property type="molecule type" value="Genomic_DNA"/>
</dbReference>
<dbReference type="RefSeq" id="WP_162442734.1">
    <property type="nucleotide sequence ID" value="NZ_CP048222.1"/>
</dbReference>
<organism evidence="1 2">
    <name type="scientific">Rhodocytophaga rosea</name>
    <dbReference type="NCBI Taxonomy" id="2704465"/>
    <lineage>
        <taxon>Bacteria</taxon>
        <taxon>Pseudomonadati</taxon>
        <taxon>Bacteroidota</taxon>
        <taxon>Cytophagia</taxon>
        <taxon>Cytophagales</taxon>
        <taxon>Rhodocytophagaceae</taxon>
        <taxon>Rhodocytophaga</taxon>
    </lineage>
</organism>
<protein>
    <submittedName>
        <fullName evidence="1">Uncharacterized protein</fullName>
    </submittedName>
</protein>
<proteinExistence type="predicted"/>
<evidence type="ECO:0000313" key="1">
    <source>
        <dbReference type="EMBL" id="QHT66681.1"/>
    </source>
</evidence>
<evidence type="ECO:0000313" key="2">
    <source>
        <dbReference type="Proteomes" id="UP000480178"/>
    </source>
</evidence>
<accession>A0A6C0GF92</accession>
<reference evidence="1 2" key="1">
    <citation type="submission" date="2020-01" db="EMBL/GenBank/DDBJ databases">
        <authorList>
            <person name="Kim M.K."/>
        </authorList>
    </citation>
    <scope>NUCLEOTIDE SEQUENCE [LARGE SCALE GENOMIC DNA]</scope>
    <source>
        <strain evidence="1 2">172606-1</strain>
    </source>
</reference>
<gene>
    <name evidence="1" type="ORF">GXP67_08420</name>
</gene>
<dbReference type="AlphaFoldDB" id="A0A6C0GF92"/>
<sequence>MGNYIELIKISQEDTQILIELKDTFNTDAQEMNLNWPRLSMEKRRELCSRLKAKQAQISSLTLI</sequence>